<feature type="transmembrane region" description="Helical" evidence="1">
    <location>
        <begin position="9"/>
        <end position="26"/>
    </location>
</feature>
<accession>A0A6M3XYC2</accession>
<dbReference type="AlphaFoldDB" id="A0A6M3XYC2"/>
<feature type="transmembrane region" description="Helical" evidence="1">
    <location>
        <begin position="32"/>
        <end position="50"/>
    </location>
</feature>
<keyword evidence="1" id="KW-1133">Transmembrane helix</keyword>
<reference evidence="2" key="1">
    <citation type="submission" date="2020-03" db="EMBL/GenBank/DDBJ databases">
        <title>The deep terrestrial virosphere.</title>
        <authorList>
            <person name="Holmfeldt K."/>
            <person name="Nilsson E."/>
            <person name="Simone D."/>
            <person name="Lopez-Fernandez M."/>
            <person name="Wu X."/>
            <person name="de Brujin I."/>
            <person name="Lundin D."/>
            <person name="Andersson A."/>
            <person name="Bertilsson S."/>
            <person name="Dopson M."/>
        </authorList>
    </citation>
    <scope>NUCLEOTIDE SEQUENCE</scope>
    <source>
        <strain evidence="2">TM448B03892</strain>
    </source>
</reference>
<evidence type="ECO:0000313" key="2">
    <source>
        <dbReference type="EMBL" id="QJI02939.1"/>
    </source>
</evidence>
<proteinExistence type="predicted"/>
<dbReference type="EMBL" id="MT145044">
    <property type="protein sequence ID" value="QJI02939.1"/>
    <property type="molecule type" value="Genomic_DNA"/>
</dbReference>
<keyword evidence="1" id="KW-0812">Transmembrane</keyword>
<gene>
    <name evidence="2" type="ORF">TM448B03892_0008</name>
</gene>
<evidence type="ECO:0000256" key="1">
    <source>
        <dbReference type="SAM" id="Phobius"/>
    </source>
</evidence>
<protein>
    <submittedName>
        <fullName evidence="2">Uncharacterized protein</fullName>
    </submittedName>
</protein>
<name>A0A6M3XYC2_9ZZZZ</name>
<sequence>MKKWEPKDVIAVVVVVGAIALLWQGIDTIVGFTLLGIVAAYYGIDLTPWLKVGRNQGKEKEE</sequence>
<organism evidence="2">
    <name type="scientific">viral metagenome</name>
    <dbReference type="NCBI Taxonomy" id="1070528"/>
    <lineage>
        <taxon>unclassified sequences</taxon>
        <taxon>metagenomes</taxon>
        <taxon>organismal metagenomes</taxon>
    </lineage>
</organism>
<keyword evidence="1" id="KW-0472">Membrane</keyword>